<dbReference type="Proteomes" id="UP001556367">
    <property type="component" value="Unassembled WGS sequence"/>
</dbReference>
<sequence length="547" mass="61433">MAKDEHDGSAALDVRLDHKFKEEDLNGDASKAKPLQPEDGPPRLATPVILNWKIGGNDPSERARHAAWCAPGPDESKPPVEVLEAPDLLGAPWTALADSAPSLPIPSRAPSVAEIGPELLNPASSPEPSPQPSQTHLDRNSPRRNVYASLDGPDETSRPRKRPRLELFVELPTLDSVYRRSGVKVKNEPQSPPPMTRIEDFKDFKHLRHPLVKVKQNMELSFFSVKDRYQAAGISGDLKDLDGDHDFLHFSVPRTYISHLYGGNTQQTFPDIAAEKLAEHGLDDFMFPNPTYNPHVALLPGAPGLFFAALSCAARPWPKVQRVIVRIKPGHWLYVGQCKFTPARSLSKEEWLMQDLIVRRTWAQQIHIRGWGTTVRSRIILRRRLGREPTPEEQEEAYKSEEKWMDITEEEIVEAMDQGLEFLCVWCMECVGYDTEFQKNLIAKYPAWEAGERIRKEAQAADGGARKGKGAGKGTGKRKGKGKGRSKKPEPKETRKRKHREPFDDEDSDEDSELQARADSDSVESGDEADLEPVYRPRGTKSRPILL</sequence>
<protein>
    <recommendedName>
        <fullName evidence="2">DUF6697 domain-containing protein</fullName>
    </recommendedName>
</protein>
<feature type="domain" description="DUF6697" evidence="2">
    <location>
        <begin position="252"/>
        <end position="444"/>
    </location>
</feature>
<evidence type="ECO:0000313" key="4">
    <source>
        <dbReference type="Proteomes" id="UP001556367"/>
    </source>
</evidence>
<reference evidence="4" key="1">
    <citation type="submission" date="2024-06" db="EMBL/GenBank/DDBJ databases">
        <title>Multi-omics analyses provide insights into the biosynthesis of the anticancer antibiotic pleurotin in Hohenbuehelia grisea.</title>
        <authorList>
            <person name="Weaver J.A."/>
            <person name="Alberti F."/>
        </authorList>
    </citation>
    <scope>NUCLEOTIDE SEQUENCE [LARGE SCALE GENOMIC DNA]</scope>
    <source>
        <strain evidence="4">T-177</strain>
    </source>
</reference>
<gene>
    <name evidence="3" type="ORF">HGRIS_013422</name>
</gene>
<feature type="compositionally biased region" description="Acidic residues" evidence="1">
    <location>
        <begin position="503"/>
        <end position="513"/>
    </location>
</feature>
<dbReference type="InterPro" id="IPR046520">
    <property type="entry name" value="DUF6697"/>
</dbReference>
<organism evidence="3 4">
    <name type="scientific">Hohenbuehelia grisea</name>
    <dbReference type="NCBI Taxonomy" id="104357"/>
    <lineage>
        <taxon>Eukaryota</taxon>
        <taxon>Fungi</taxon>
        <taxon>Dikarya</taxon>
        <taxon>Basidiomycota</taxon>
        <taxon>Agaricomycotina</taxon>
        <taxon>Agaricomycetes</taxon>
        <taxon>Agaricomycetidae</taxon>
        <taxon>Agaricales</taxon>
        <taxon>Pleurotineae</taxon>
        <taxon>Pleurotaceae</taxon>
        <taxon>Hohenbuehelia</taxon>
    </lineage>
</organism>
<comment type="caution">
    <text evidence="3">The sequence shown here is derived from an EMBL/GenBank/DDBJ whole genome shotgun (WGS) entry which is preliminary data.</text>
</comment>
<feature type="compositionally biased region" description="Basic residues" evidence="1">
    <location>
        <begin position="466"/>
        <end position="486"/>
    </location>
</feature>
<name>A0ABR3IVQ1_9AGAR</name>
<proteinExistence type="predicted"/>
<feature type="region of interest" description="Disordered" evidence="1">
    <location>
        <begin position="117"/>
        <end position="164"/>
    </location>
</feature>
<evidence type="ECO:0000313" key="3">
    <source>
        <dbReference type="EMBL" id="KAL0947304.1"/>
    </source>
</evidence>
<accession>A0ABR3IVQ1</accession>
<feature type="compositionally biased region" description="Acidic residues" evidence="1">
    <location>
        <begin position="521"/>
        <end position="531"/>
    </location>
</feature>
<evidence type="ECO:0000256" key="1">
    <source>
        <dbReference type="SAM" id="MobiDB-lite"/>
    </source>
</evidence>
<keyword evidence="4" id="KW-1185">Reference proteome</keyword>
<feature type="compositionally biased region" description="Basic and acidic residues" evidence="1">
    <location>
        <begin position="1"/>
        <end position="24"/>
    </location>
</feature>
<feature type="region of interest" description="Disordered" evidence="1">
    <location>
        <begin position="458"/>
        <end position="547"/>
    </location>
</feature>
<feature type="region of interest" description="Disordered" evidence="1">
    <location>
        <begin position="1"/>
        <end position="85"/>
    </location>
</feature>
<evidence type="ECO:0000259" key="2">
    <source>
        <dbReference type="Pfam" id="PF20411"/>
    </source>
</evidence>
<dbReference type="Pfam" id="PF20411">
    <property type="entry name" value="DUF6697"/>
    <property type="match status" value="1"/>
</dbReference>
<dbReference type="EMBL" id="JASNQZ010000015">
    <property type="protein sequence ID" value="KAL0947304.1"/>
    <property type="molecule type" value="Genomic_DNA"/>
</dbReference>